<dbReference type="GO" id="GO:0005886">
    <property type="term" value="C:plasma membrane"/>
    <property type="evidence" value="ECO:0007669"/>
    <property type="project" value="UniProtKB-SubCell"/>
</dbReference>
<dbReference type="PANTHER" id="PTHR12677">
    <property type="entry name" value="GOLGI APPARATUS MEMBRANE PROTEIN TVP38-RELATED"/>
    <property type="match status" value="1"/>
</dbReference>
<dbReference type="EnsemblProtists" id="EOD11545">
    <property type="protein sequence ID" value="EOD11545"/>
    <property type="gene ID" value="EMIHUDRAFT_214358"/>
</dbReference>
<evidence type="ECO:0000256" key="1">
    <source>
        <dbReference type="ARBA" id="ARBA00004651"/>
    </source>
</evidence>
<reference evidence="7" key="2">
    <citation type="submission" date="2024-10" db="UniProtKB">
        <authorList>
            <consortium name="EnsemblProtists"/>
        </authorList>
    </citation>
    <scope>IDENTIFICATION</scope>
</reference>
<dbReference type="InterPro" id="IPR015414">
    <property type="entry name" value="TMEM64"/>
</dbReference>
<organism evidence="7 8">
    <name type="scientific">Emiliania huxleyi (strain CCMP1516)</name>
    <dbReference type="NCBI Taxonomy" id="280463"/>
    <lineage>
        <taxon>Eukaryota</taxon>
        <taxon>Haptista</taxon>
        <taxon>Haptophyta</taxon>
        <taxon>Prymnesiophyceae</taxon>
        <taxon>Isochrysidales</taxon>
        <taxon>Noelaerhabdaceae</taxon>
        <taxon>Emiliania</taxon>
    </lineage>
</organism>
<evidence type="ECO:0000256" key="4">
    <source>
        <dbReference type="ARBA" id="ARBA00022989"/>
    </source>
</evidence>
<evidence type="ECO:0000256" key="5">
    <source>
        <dbReference type="ARBA" id="ARBA00023136"/>
    </source>
</evidence>
<dbReference type="KEGG" id="ehx:EMIHUDRAFT_214358"/>
<protein>
    <recommendedName>
        <fullName evidence="9">TVP38/TMEM64 family membrane protein</fullName>
    </recommendedName>
</protein>
<evidence type="ECO:0000256" key="6">
    <source>
        <dbReference type="SAM" id="Phobius"/>
    </source>
</evidence>
<name>A0A0D3IJW0_EMIH1</name>
<sequence length="222" mass="22720">MGSISEDAAMASGSEDAAMASSNASGGVNATDWATPHVILGVDINSLPGSDAERALVYFLLNVVVCSVIPIPLAGPLIAAGALLFGIAAGMALNVSSSVVGAYVALLLTRSFCRPCMLGALGSKGKARWQALDAALTADGPVLALLIRLSPLSPMVLTNPHYLWTTAVGIVPGNLPYAYAAKATTAARLLDACSHRSRSRCERALAKHRLDGNHARGSGTLA</sequence>
<dbReference type="PANTHER" id="PTHR12677:SF59">
    <property type="entry name" value="GOLGI APPARATUS MEMBRANE PROTEIN TVP38-RELATED"/>
    <property type="match status" value="1"/>
</dbReference>
<proteinExistence type="predicted"/>
<keyword evidence="4 6" id="KW-1133">Transmembrane helix</keyword>
<keyword evidence="5 6" id="KW-0472">Membrane</keyword>
<dbReference type="PaxDb" id="2903-EOD11545"/>
<dbReference type="GeneID" id="17257724"/>
<keyword evidence="8" id="KW-1185">Reference proteome</keyword>
<dbReference type="AlphaFoldDB" id="A0A0D3IJW0"/>
<reference evidence="8" key="1">
    <citation type="journal article" date="2013" name="Nature">
        <title>Pan genome of the phytoplankton Emiliania underpins its global distribution.</title>
        <authorList>
            <person name="Read B.A."/>
            <person name="Kegel J."/>
            <person name="Klute M.J."/>
            <person name="Kuo A."/>
            <person name="Lefebvre S.C."/>
            <person name="Maumus F."/>
            <person name="Mayer C."/>
            <person name="Miller J."/>
            <person name="Monier A."/>
            <person name="Salamov A."/>
            <person name="Young J."/>
            <person name="Aguilar M."/>
            <person name="Claverie J.M."/>
            <person name="Frickenhaus S."/>
            <person name="Gonzalez K."/>
            <person name="Herman E.K."/>
            <person name="Lin Y.C."/>
            <person name="Napier J."/>
            <person name="Ogata H."/>
            <person name="Sarno A.F."/>
            <person name="Shmutz J."/>
            <person name="Schroeder D."/>
            <person name="de Vargas C."/>
            <person name="Verret F."/>
            <person name="von Dassow P."/>
            <person name="Valentin K."/>
            <person name="Van de Peer Y."/>
            <person name="Wheeler G."/>
            <person name="Dacks J.B."/>
            <person name="Delwiche C.F."/>
            <person name="Dyhrman S.T."/>
            <person name="Glockner G."/>
            <person name="John U."/>
            <person name="Richards T."/>
            <person name="Worden A.Z."/>
            <person name="Zhang X."/>
            <person name="Grigoriev I.V."/>
            <person name="Allen A.E."/>
            <person name="Bidle K."/>
            <person name="Borodovsky M."/>
            <person name="Bowler C."/>
            <person name="Brownlee C."/>
            <person name="Cock J.M."/>
            <person name="Elias M."/>
            <person name="Gladyshev V.N."/>
            <person name="Groth M."/>
            <person name="Guda C."/>
            <person name="Hadaegh A."/>
            <person name="Iglesias-Rodriguez M.D."/>
            <person name="Jenkins J."/>
            <person name="Jones B.M."/>
            <person name="Lawson T."/>
            <person name="Leese F."/>
            <person name="Lindquist E."/>
            <person name="Lobanov A."/>
            <person name="Lomsadze A."/>
            <person name="Malik S.B."/>
            <person name="Marsh M.E."/>
            <person name="Mackinder L."/>
            <person name="Mock T."/>
            <person name="Mueller-Roeber B."/>
            <person name="Pagarete A."/>
            <person name="Parker M."/>
            <person name="Probert I."/>
            <person name="Quesneville H."/>
            <person name="Raines C."/>
            <person name="Rensing S.A."/>
            <person name="Riano-Pachon D.M."/>
            <person name="Richier S."/>
            <person name="Rokitta S."/>
            <person name="Shiraiwa Y."/>
            <person name="Soanes D.M."/>
            <person name="van der Giezen M."/>
            <person name="Wahlund T.M."/>
            <person name="Williams B."/>
            <person name="Wilson W."/>
            <person name="Wolfe G."/>
            <person name="Wurch L.L."/>
        </authorList>
    </citation>
    <scope>NUCLEOTIDE SEQUENCE</scope>
</reference>
<dbReference type="RefSeq" id="XP_005763974.1">
    <property type="nucleotide sequence ID" value="XM_005763917.1"/>
</dbReference>
<feature type="transmembrane region" description="Helical" evidence="6">
    <location>
        <begin position="55"/>
        <end position="73"/>
    </location>
</feature>
<evidence type="ECO:0000313" key="7">
    <source>
        <dbReference type="EnsemblProtists" id="EOD11545"/>
    </source>
</evidence>
<evidence type="ECO:0000256" key="2">
    <source>
        <dbReference type="ARBA" id="ARBA00022475"/>
    </source>
</evidence>
<dbReference type="HOGENOM" id="CLU_1247374_0_0_1"/>
<evidence type="ECO:0000313" key="8">
    <source>
        <dbReference type="Proteomes" id="UP000013827"/>
    </source>
</evidence>
<comment type="subcellular location">
    <subcellularLocation>
        <location evidence="1">Cell membrane</location>
        <topology evidence="1">Multi-pass membrane protein</topology>
    </subcellularLocation>
</comment>
<keyword evidence="3 6" id="KW-0812">Transmembrane</keyword>
<evidence type="ECO:0008006" key="9">
    <source>
        <dbReference type="Google" id="ProtNLM"/>
    </source>
</evidence>
<accession>A0A0D3IJW0</accession>
<evidence type="ECO:0000256" key="3">
    <source>
        <dbReference type="ARBA" id="ARBA00022692"/>
    </source>
</evidence>
<keyword evidence="2" id="KW-1003">Cell membrane</keyword>
<feature type="transmembrane region" description="Helical" evidence="6">
    <location>
        <begin position="79"/>
        <end position="108"/>
    </location>
</feature>
<dbReference type="Proteomes" id="UP000013827">
    <property type="component" value="Unassembled WGS sequence"/>
</dbReference>